<evidence type="ECO:0000313" key="1">
    <source>
        <dbReference type="EMBL" id="AGA57609.1"/>
    </source>
</evidence>
<proteinExistence type="predicted"/>
<dbReference type="InterPro" id="IPR006379">
    <property type="entry name" value="HAD-SF_hydro_IIB"/>
</dbReference>
<dbReference type="eggNOG" id="COG0561">
    <property type="taxonomic scope" value="Bacteria"/>
</dbReference>
<dbReference type="NCBIfam" id="TIGR00099">
    <property type="entry name" value="Cof-subfamily"/>
    <property type="match status" value="1"/>
</dbReference>
<dbReference type="SUPFAM" id="SSF56784">
    <property type="entry name" value="HAD-like"/>
    <property type="match status" value="1"/>
</dbReference>
<organism evidence="1 2">
    <name type="scientific">Thermobacillus composti (strain DSM 18247 / JCM 13945 / KWC4)</name>
    <dbReference type="NCBI Taxonomy" id="717605"/>
    <lineage>
        <taxon>Bacteria</taxon>
        <taxon>Bacillati</taxon>
        <taxon>Bacillota</taxon>
        <taxon>Bacilli</taxon>
        <taxon>Bacillales</taxon>
        <taxon>Paenibacillaceae</taxon>
        <taxon>Thermobacillus</taxon>
    </lineage>
</organism>
<dbReference type="Pfam" id="PF08282">
    <property type="entry name" value="Hydrolase_3"/>
    <property type="match status" value="1"/>
</dbReference>
<evidence type="ECO:0000313" key="2">
    <source>
        <dbReference type="Proteomes" id="UP000010795"/>
    </source>
</evidence>
<dbReference type="PROSITE" id="PS01228">
    <property type="entry name" value="COF_1"/>
    <property type="match status" value="1"/>
</dbReference>
<reference evidence="2" key="1">
    <citation type="submission" date="2012-01" db="EMBL/GenBank/DDBJ databases">
        <title>Complete sequence of chromosome of Thermobacillus composti KWC4.</title>
        <authorList>
            <person name="Lucas S."/>
            <person name="Han J."/>
            <person name="Lapidus A."/>
            <person name="Cheng J.-F."/>
            <person name="Goodwin L."/>
            <person name="Pitluck S."/>
            <person name="Peters L."/>
            <person name="Ovchinnikova G."/>
            <person name="Teshima H."/>
            <person name="Detter J.C."/>
            <person name="Han C."/>
            <person name="Tapia R."/>
            <person name="Land M."/>
            <person name="Hauser L."/>
            <person name="Kyrpides N."/>
            <person name="Ivanova N."/>
            <person name="Pagani I."/>
            <person name="Anderson I."/>
            <person name="Woyke T."/>
        </authorList>
    </citation>
    <scope>NUCLEOTIDE SEQUENCE [LARGE SCALE GENOMIC DNA]</scope>
    <source>
        <strain evidence="2">DSM 18247 / JCM 13945 / KWC4</strain>
    </source>
</reference>
<dbReference type="OrthoDB" id="9790031at2"/>
<dbReference type="SFLD" id="SFLDG01140">
    <property type="entry name" value="C2.B:_Phosphomannomutase_and_P"/>
    <property type="match status" value="1"/>
</dbReference>
<dbReference type="GO" id="GO:0000287">
    <property type="term" value="F:magnesium ion binding"/>
    <property type="evidence" value="ECO:0007669"/>
    <property type="project" value="TreeGrafter"/>
</dbReference>
<dbReference type="HOGENOM" id="CLU_044146_0_2_9"/>
<dbReference type="CDD" id="cd07516">
    <property type="entry name" value="HAD_Pase"/>
    <property type="match status" value="1"/>
</dbReference>
<dbReference type="KEGG" id="tco:Theco_1454"/>
<dbReference type="InterPro" id="IPR023214">
    <property type="entry name" value="HAD_sf"/>
</dbReference>
<dbReference type="Proteomes" id="UP000010795">
    <property type="component" value="Chromosome"/>
</dbReference>
<name>L0EDA6_THECK</name>
<accession>L0EDA6</accession>
<dbReference type="PANTHER" id="PTHR10000:SF8">
    <property type="entry name" value="HAD SUPERFAMILY HYDROLASE-LIKE, TYPE 3"/>
    <property type="match status" value="1"/>
</dbReference>
<dbReference type="InterPro" id="IPR036412">
    <property type="entry name" value="HAD-like_sf"/>
</dbReference>
<dbReference type="GO" id="GO:0016791">
    <property type="term" value="F:phosphatase activity"/>
    <property type="evidence" value="ECO:0007669"/>
    <property type="project" value="TreeGrafter"/>
</dbReference>
<dbReference type="SFLD" id="SFLDS00003">
    <property type="entry name" value="Haloacid_Dehalogenase"/>
    <property type="match status" value="1"/>
</dbReference>
<dbReference type="PANTHER" id="PTHR10000">
    <property type="entry name" value="PHOSPHOSERINE PHOSPHATASE"/>
    <property type="match status" value="1"/>
</dbReference>
<dbReference type="InterPro" id="IPR000150">
    <property type="entry name" value="Cof"/>
</dbReference>
<dbReference type="RefSeq" id="WP_015254364.1">
    <property type="nucleotide sequence ID" value="NC_019897.1"/>
</dbReference>
<dbReference type="AlphaFoldDB" id="L0EDA6"/>
<dbReference type="Gene3D" id="3.40.50.1000">
    <property type="entry name" value="HAD superfamily/HAD-like"/>
    <property type="match status" value="1"/>
</dbReference>
<dbReference type="STRING" id="717605.Theco_1454"/>
<dbReference type="EMBL" id="CP003255">
    <property type="protein sequence ID" value="AGA57609.1"/>
    <property type="molecule type" value="Genomic_DNA"/>
</dbReference>
<keyword evidence="1" id="KW-0378">Hydrolase</keyword>
<protein>
    <submittedName>
        <fullName evidence="1">HAD-superfamily hydrolase, subfamily IIB</fullName>
    </submittedName>
</protein>
<dbReference type="GO" id="GO:0005829">
    <property type="term" value="C:cytosol"/>
    <property type="evidence" value="ECO:0007669"/>
    <property type="project" value="TreeGrafter"/>
</dbReference>
<keyword evidence="2" id="KW-1185">Reference proteome</keyword>
<dbReference type="Gene3D" id="3.30.1240.10">
    <property type="match status" value="1"/>
</dbReference>
<gene>
    <name evidence="1" type="ordered locus">Theco_1454</name>
</gene>
<sequence length="268" mass="29944">MNRKFDLIAIDVDGTLLNDRHRLTPAVREAVREAAAQGAEIVLATGRGPSNSIPLLEEIGLAGTLITHNGAATVESEGRKVLHSCSIPPETIERYIAYCRENGVHFDLNTAFDLYIESITPEAEEMYVHYRIEPIRRQPEEPLPPHLVKFTAFGSKEQMDRVQREWEAWESPLRRIRSGDLFIDVQQSDVSKGKALERLASLRGIDRSRIMAVGNYYNDIDMLRFAGLGIAMGNSPDEVKRAADAVTLSNEEDGVAHAIRRYAFEPGS</sequence>
<dbReference type="NCBIfam" id="TIGR01484">
    <property type="entry name" value="HAD-SF-IIB"/>
    <property type="match status" value="1"/>
</dbReference>